<sequence>MFTKATSERGRDLIVYQRYTFYKEKHVNEGVKWRCTHRSCFSKLYLDECSIEPLNLPRKMISNSAKRKVADQSIYRPLKIIREEIVNSPVELTQQLNSNDINRIRNNIIYHEHRKNYPILPKSFNDTHDTIKRLKIKTNIDENFLLDNNSEKNIIIFSNKKN</sequence>
<keyword evidence="2" id="KW-0863">Zinc-finger</keyword>
<protein>
    <submittedName>
        <fullName evidence="5">FLYWCH-type domain-containing protein</fullName>
    </submittedName>
</protein>
<dbReference type="GO" id="GO:0008270">
    <property type="term" value="F:zinc ion binding"/>
    <property type="evidence" value="ECO:0007669"/>
    <property type="project" value="UniProtKB-KW"/>
</dbReference>
<evidence type="ECO:0000313" key="6">
    <source>
        <dbReference type="Proteomes" id="UP000478052"/>
    </source>
</evidence>
<dbReference type="Pfam" id="PF04500">
    <property type="entry name" value="FLYWCH"/>
    <property type="match status" value="1"/>
</dbReference>
<dbReference type="EMBL" id="VUJU01013015">
    <property type="protein sequence ID" value="KAF0706151.1"/>
    <property type="molecule type" value="Genomic_DNA"/>
</dbReference>
<dbReference type="InterPro" id="IPR007588">
    <property type="entry name" value="Znf_FLYWCH"/>
</dbReference>
<dbReference type="AlphaFoldDB" id="A0A6G0VQY6"/>
<dbReference type="Gene3D" id="2.20.25.240">
    <property type="match status" value="1"/>
</dbReference>
<keyword evidence="6" id="KW-1185">Reference proteome</keyword>
<evidence type="ECO:0000259" key="4">
    <source>
        <dbReference type="Pfam" id="PF04500"/>
    </source>
</evidence>
<keyword evidence="3" id="KW-0862">Zinc</keyword>
<comment type="caution">
    <text evidence="5">The sequence shown here is derived from an EMBL/GenBank/DDBJ whole genome shotgun (WGS) entry which is preliminary data.</text>
</comment>
<evidence type="ECO:0000256" key="2">
    <source>
        <dbReference type="ARBA" id="ARBA00022771"/>
    </source>
</evidence>
<dbReference type="Proteomes" id="UP000478052">
    <property type="component" value="Unassembled WGS sequence"/>
</dbReference>
<evidence type="ECO:0000256" key="3">
    <source>
        <dbReference type="ARBA" id="ARBA00022833"/>
    </source>
</evidence>
<evidence type="ECO:0000313" key="5">
    <source>
        <dbReference type="EMBL" id="KAF0706151.1"/>
    </source>
</evidence>
<reference evidence="5 6" key="1">
    <citation type="submission" date="2019-08" db="EMBL/GenBank/DDBJ databases">
        <title>Whole genome of Aphis craccivora.</title>
        <authorList>
            <person name="Voronova N.V."/>
            <person name="Shulinski R.S."/>
            <person name="Bandarenka Y.V."/>
            <person name="Zhorov D.G."/>
            <person name="Warner D."/>
        </authorList>
    </citation>
    <scope>NUCLEOTIDE SEQUENCE [LARGE SCALE GENOMIC DNA]</scope>
    <source>
        <strain evidence="5">180601</strain>
        <tissue evidence="5">Whole Body</tissue>
    </source>
</reference>
<name>A0A6G0VQY6_APHCR</name>
<proteinExistence type="predicted"/>
<organism evidence="5 6">
    <name type="scientific">Aphis craccivora</name>
    <name type="common">Cowpea aphid</name>
    <dbReference type="NCBI Taxonomy" id="307492"/>
    <lineage>
        <taxon>Eukaryota</taxon>
        <taxon>Metazoa</taxon>
        <taxon>Ecdysozoa</taxon>
        <taxon>Arthropoda</taxon>
        <taxon>Hexapoda</taxon>
        <taxon>Insecta</taxon>
        <taxon>Pterygota</taxon>
        <taxon>Neoptera</taxon>
        <taxon>Paraneoptera</taxon>
        <taxon>Hemiptera</taxon>
        <taxon>Sternorrhyncha</taxon>
        <taxon>Aphidomorpha</taxon>
        <taxon>Aphidoidea</taxon>
        <taxon>Aphididae</taxon>
        <taxon>Aphidini</taxon>
        <taxon>Aphis</taxon>
        <taxon>Aphis</taxon>
    </lineage>
</organism>
<evidence type="ECO:0000256" key="1">
    <source>
        <dbReference type="ARBA" id="ARBA00022723"/>
    </source>
</evidence>
<accession>A0A6G0VQY6</accession>
<feature type="domain" description="FLYWCH-type" evidence="4">
    <location>
        <begin position="6"/>
        <end position="42"/>
    </location>
</feature>
<keyword evidence="1" id="KW-0479">Metal-binding</keyword>
<gene>
    <name evidence="5" type="ORF">FWK35_00031894</name>
</gene>
<dbReference type="OrthoDB" id="7739108at2759"/>